<dbReference type="PROSITE" id="PS50088">
    <property type="entry name" value="ANK_REPEAT"/>
    <property type="match status" value="3"/>
</dbReference>
<evidence type="ECO:0000313" key="3">
    <source>
        <dbReference type="EMBL" id="EJT69137.1"/>
    </source>
</evidence>
<feature type="repeat" description="ANK" evidence="1">
    <location>
        <begin position="635"/>
        <end position="667"/>
    </location>
</feature>
<dbReference type="PANTHER" id="PTHR24148">
    <property type="entry name" value="ANKYRIN REPEAT DOMAIN-CONTAINING PROTEIN 39 HOMOLOG-RELATED"/>
    <property type="match status" value="1"/>
</dbReference>
<organism evidence="3">
    <name type="scientific">Gaeumannomyces tritici (strain R3-111a-1)</name>
    <name type="common">Wheat and barley take-all root rot fungus</name>
    <name type="synonym">Gaeumannomyces graminis var. tritici</name>
    <dbReference type="NCBI Taxonomy" id="644352"/>
    <lineage>
        <taxon>Eukaryota</taxon>
        <taxon>Fungi</taxon>
        <taxon>Dikarya</taxon>
        <taxon>Ascomycota</taxon>
        <taxon>Pezizomycotina</taxon>
        <taxon>Sordariomycetes</taxon>
        <taxon>Sordariomycetidae</taxon>
        <taxon>Magnaporthales</taxon>
        <taxon>Magnaporthaceae</taxon>
        <taxon>Gaeumannomyces</taxon>
    </lineage>
</organism>
<name>J3PIB8_GAET3</name>
<reference evidence="4" key="5">
    <citation type="submission" date="2018-04" db="UniProtKB">
        <authorList>
            <consortium name="EnsemblFungi"/>
        </authorList>
    </citation>
    <scope>IDENTIFICATION</scope>
    <source>
        <strain evidence="4">R3-111a-1</strain>
    </source>
</reference>
<dbReference type="InterPro" id="IPR002110">
    <property type="entry name" value="Ankyrin_rpt"/>
</dbReference>
<dbReference type="PANTHER" id="PTHR24148:SF78">
    <property type="entry name" value="HETEROKARYON INCOMPATIBILITY DOMAIN-CONTAINING PROTEIN"/>
    <property type="match status" value="1"/>
</dbReference>
<accession>J3PIB8</accession>
<dbReference type="GeneID" id="20353704"/>
<keyword evidence="1" id="KW-0040">ANK repeat</keyword>
<dbReference type="InterPro" id="IPR010730">
    <property type="entry name" value="HET"/>
</dbReference>
<dbReference type="OrthoDB" id="4586144at2759"/>
<dbReference type="RefSeq" id="XP_009229416.1">
    <property type="nucleotide sequence ID" value="XM_009231152.1"/>
</dbReference>
<feature type="repeat" description="ANK" evidence="1">
    <location>
        <begin position="702"/>
        <end position="726"/>
    </location>
</feature>
<evidence type="ECO:0000256" key="1">
    <source>
        <dbReference type="PROSITE-ProRule" id="PRU00023"/>
    </source>
</evidence>
<protein>
    <recommendedName>
        <fullName evidence="2">Heterokaryon incompatibility domain-containing protein</fullName>
    </recommendedName>
</protein>
<dbReference type="SMART" id="SM00248">
    <property type="entry name" value="ANK"/>
    <property type="match status" value="5"/>
</dbReference>
<sequence length="768" mass="85298">MAFRVNDIPIDHADGLVNRTLRSIAKRLRNSTDRKESDALYKDLPKDSVRLLRLLPHQDENSRIECQLITCSILDSEKTHPYEALSYVWGSEKNRLPIHIDGVKQLVQANLHRALLHLRDCFVERILWIDAICINQKDNEEKGQQVQSMAKIYAKASRVIVWLADPPDNGDQADNGNQADSGDQALEAIRTAAEEQRVDSQLDERKQQVILSLLRRKWFQRIWVLQEVAAARHILIKHGSTEIDGYAFCSGLDVLKPFDKAHPDLQALIPLIAHLIRGAVFRRRHERDDTSRPARFSLNIRPLGELVDMYHTRKATEPLDKVYALLGMSSDAAEIEANYKASWEDLFRKLINFSLSDQVSVSTWEQKEVAVIEAKGCVLGEVSSAGDDANQDGQKVEITWKTALDLSDRKEQQSSHFALQPSAKAVEKGDVVCLLQGASKPTIIRLCDGFSAIVRIAGPATDRLPKWPDSETALPADLLLIWDWDESKGKSQGGKGYEHLVSSRRVPKCPNTECQCQDHLDKASRLWNFGILLNKVWRYDEAVKNLRKAVEVYGTGAALRSGDSPYADHGPWKEADKRVLGMMDDLLIDDNGAVKAKDKSDLASLSRAISNGREAVIQLLVDTCKADIESKDKKYGQTPLSRAISNGHEAVILLLDTGKVDLESKDKYRRTPLSRAAGNGHEAVVKLLLGTGKVDADSKGKDGRTPLSWAARGGHEAVVKLLLGTGKVDADSKDKDGQTPLSWAARGGHKAVVKLLSNEDGLVAKLLE</sequence>
<reference evidence="5" key="1">
    <citation type="submission" date="2010-07" db="EMBL/GenBank/DDBJ databases">
        <title>The genome sequence of Gaeumannomyces graminis var. tritici strain R3-111a-1.</title>
        <authorList>
            <consortium name="The Broad Institute Genome Sequencing Platform"/>
            <person name="Ma L.-J."/>
            <person name="Dead R."/>
            <person name="Young S."/>
            <person name="Zeng Q."/>
            <person name="Koehrsen M."/>
            <person name="Alvarado L."/>
            <person name="Berlin A."/>
            <person name="Chapman S.B."/>
            <person name="Chen Z."/>
            <person name="Freedman E."/>
            <person name="Gellesch M."/>
            <person name="Goldberg J."/>
            <person name="Griggs A."/>
            <person name="Gujja S."/>
            <person name="Heilman E.R."/>
            <person name="Heiman D."/>
            <person name="Hepburn T."/>
            <person name="Howarth C."/>
            <person name="Jen D."/>
            <person name="Larson L."/>
            <person name="Mehta T."/>
            <person name="Neiman D."/>
            <person name="Pearson M."/>
            <person name="Roberts A."/>
            <person name="Saif S."/>
            <person name="Shea T."/>
            <person name="Shenoy N."/>
            <person name="Sisk P."/>
            <person name="Stolte C."/>
            <person name="Sykes S."/>
            <person name="Walk T."/>
            <person name="White J."/>
            <person name="Yandava C."/>
            <person name="Haas B."/>
            <person name="Nusbaum C."/>
            <person name="Birren B."/>
        </authorList>
    </citation>
    <scope>NUCLEOTIDE SEQUENCE [LARGE SCALE GENOMIC DNA]</scope>
    <source>
        <strain evidence="5">R3-111a-1</strain>
    </source>
</reference>
<dbReference type="PROSITE" id="PS50297">
    <property type="entry name" value="ANK_REP_REGION"/>
    <property type="match status" value="2"/>
</dbReference>
<dbReference type="STRING" id="644352.J3PIB8"/>
<reference evidence="3" key="3">
    <citation type="submission" date="2010-09" db="EMBL/GenBank/DDBJ databases">
        <title>Annotation of Gaeumannomyces graminis var. tritici R3-111a-1.</title>
        <authorList>
            <consortium name="The Broad Institute Genome Sequencing Platform"/>
            <person name="Ma L.-J."/>
            <person name="Dead R."/>
            <person name="Young S.K."/>
            <person name="Zeng Q."/>
            <person name="Gargeya S."/>
            <person name="Fitzgerald M."/>
            <person name="Haas B."/>
            <person name="Abouelleil A."/>
            <person name="Alvarado L."/>
            <person name="Arachchi H.M."/>
            <person name="Berlin A."/>
            <person name="Brown A."/>
            <person name="Chapman S.B."/>
            <person name="Chen Z."/>
            <person name="Dunbar C."/>
            <person name="Freedman E."/>
            <person name="Gearin G."/>
            <person name="Gellesch M."/>
            <person name="Goldberg J."/>
            <person name="Griggs A."/>
            <person name="Gujja S."/>
            <person name="Heiman D."/>
            <person name="Howarth C."/>
            <person name="Larson L."/>
            <person name="Lui A."/>
            <person name="MacDonald P.J.P."/>
            <person name="Mehta T."/>
            <person name="Montmayeur A."/>
            <person name="Murphy C."/>
            <person name="Neiman D."/>
            <person name="Pearson M."/>
            <person name="Priest M."/>
            <person name="Roberts A."/>
            <person name="Saif S."/>
            <person name="Shea T."/>
            <person name="Shenoy N."/>
            <person name="Sisk P."/>
            <person name="Stolte C."/>
            <person name="Sykes S."/>
            <person name="Yandava C."/>
            <person name="Wortman J."/>
            <person name="Nusbaum C."/>
            <person name="Birren B."/>
        </authorList>
    </citation>
    <scope>NUCLEOTIDE SEQUENCE</scope>
    <source>
        <strain evidence="3">R3-111a-1</strain>
    </source>
</reference>
<reference evidence="3" key="2">
    <citation type="submission" date="2010-07" db="EMBL/GenBank/DDBJ databases">
        <authorList>
            <consortium name="The Broad Institute Genome Sequencing Platform"/>
            <consortium name="Broad Institute Genome Sequencing Center for Infectious Disease"/>
            <person name="Ma L.-J."/>
            <person name="Dead R."/>
            <person name="Young S."/>
            <person name="Zeng Q."/>
            <person name="Koehrsen M."/>
            <person name="Alvarado L."/>
            <person name="Berlin A."/>
            <person name="Chapman S.B."/>
            <person name="Chen Z."/>
            <person name="Freedman E."/>
            <person name="Gellesch M."/>
            <person name="Goldberg J."/>
            <person name="Griggs A."/>
            <person name="Gujja S."/>
            <person name="Heilman E.R."/>
            <person name="Heiman D."/>
            <person name="Hepburn T."/>
            <person name="Howarth C."/>
            <person name="Jen D."/>
            <person name="Larson L."/>
            <person name="Mehta T."/>
            <person name="Neiman D."/>
            <person name="Pearson M."/>
            <person name="Roberts A."/>
            <person name="Saif S."/>
            <person name="Shea T."/>
            <person name="Shenoy N."/>
            <person name="Sisk P."/>
            <person name="Stolte C."/>
            <person name="Sykes S."/>
            <person name="Walk T."/>
            <person name="White J."/>
            <person name="Yandava C."/>
            <person name="Haas B."/>
            <person name="Nusbaum C."/>
            <person name="Birren B."/>
        </authorList>
    </citation>
    <scope>NUCLEOTIDE SEQUENCE</scope>
    <source>
        <strain evidence="3">R3-111a-1</strain>
    </source>
</reference>
<dbReference type="AlphaFoldDB" id="J3PIB8"/>
<feature type="domain" description="Heterokaryon incompatibility" evidence="2">
    <location>
        <begin position="82"/>
        <end position="227"/>
    </location>
</feature>
<evidence type="ECO:0000313" key="5">
    <source>
        <dbReference type="Proteomes" id="UP000006039"/>
    </source>
</evidence>
<dbReference type="SUPFAM" id="SSF48403">
    <property type="entry name" value="Ankyrin repeat"/>
    <property type="match status" value="1"/>
</dbReference>
<evidence type="ECO:0000313" key="4">
    <source>
        <dbReference type="EnsemblFungi" id="EJT69137"/>
    </source>
</evidence>
<dbReference type="Pfam" id="PF13637">
    <property type="entry name" value="Ank_4"/>
    <property type="match status" value="1"/>
</dbReference>
<dbReference type="Proteomes" id="UP000006039">
    <property type="component" value="Unassembled WGS sequence"/>
</dbReference>
<reference evidence="4" key="4">
    <citation type="journal article" date="2015" name="G3 (Bethesda)">
        <title>Genome sequences of three phytopathogenic species of the Magnaporthaceae family of fungi.</title>
        <authorList>
            <person name="Okagaki L.H."/>
            <person name="Nunes C.C."/>
            <person name="Sailsbery J."/>
            <person name="Clay B."/>
            <person name="Brown D."/>
            <person name="John T."/>
            <person name="Oh Y."/>
            <person name="Young N."/>
            <person name="Fitzgerald M."/>
            <person name="Haas B.J."/>
            <person name="Zeng Q."/>
            <person name="Young S."/>
            <person name="Adiconis X."/>
            <person name="Fan L."/>
            <person name="Levin J.Z."/>
            <person name="Mitchell T.K."/>
            <person name="Okubara P.A."/>
            <person name="Farman M.L."/>
            <person name="Kohn L.M."/>
            <person name="Birren B."/>
            <person name="Ma L.-J."/>
            <person name="Dean R.A."/>
        </authorList>
    </citation>
    <scope>NUCLEOTIDE SEQUENCE</scope>
    <source>
        <strain evidence="4">R3-111a-1</strain>
    </source>
</reference>
<dbReference type="HOGENOM" id="CLU_004184_9_0_1"/>
<dbReference type="InterPro" id="IPR052895">
    <property type="entry name" value="HetReg/Transcr_Mod"/>
</dbReference>
<keyword evidence="5" id="KW-1185">Reference proteome</keyword>
<dbReference type="Gene3D" id="1.25.40.20">
    <property type="entry name" value="Ankyrin repeat-containing domain"/>
    <property type="match status" value="2"/>
</dbReference>
<dbReference type="eggNOG" id="KOG0504">
    <property type="taxonomic scope" value="Eukaryota"/>
</dbReference>
<dbReference type="EnsemblFungi" id="EJT69137">
    <property type="protein sequence ID" value="EJT69137"/>
    <property type="gene ID" value="GGTG_13246"/>
</dbReference>
<dbReference type="Pfam" id="PF12796">
    <property type="entry name" value="Ank_2"/>
    <property type="match status" value="1"/>
</dbReference>
<dbReference type="InterPro" id="IPR036770">
    <property type="entry name" value="Ankyrin_rpt-contain_sf"/>
</dbReference>
<proteinExistence type="predicted"/>
<dbReference type="Pfam" id="PF06985">
    <property type="entry name" value="HET"/>
    <property type="match status" value="1"/>
</dbReference>
<dbReference type="EMBL" id="GL385405">
    <property type="protein sequence ID" value="EJT69137.1"/>
    <property type="molecule type" value="Genomic_DNA"/>
</dbReference>
<evidence type="ECO:0000259" key="2">
    <source>
        <dbReference type="Pfam" id="PF06985"/>
    </source>
</evidence>
<dbReference type="VEuPathDB" id="FungiDB:GGTG_13246"/>
<gene>
    <name evidence="4" type="primary">20353704</name>
    <name evidence="3" type="ORF">GGTG_13246</name>
</gene>
<feature type="repeat" description="ANK" evidence="1">
    <location>
        <begin position="736"/>
        <end position="756"/>
    </location>
</feature>